<evidence type="ECO:0000259" key="3">
    <source>
        <dbReference type="Pfam" id="PF14230"/>
    </source>
</evidence>
<dbReference type="EMBL" id="JAFFZE010000009">
    <property type="protein sequence ID" value="MCT2583626.1"/>
    <property type="molecule type" value="Genomic_DNA"/>
</dbReference>
<evidence type="ECO:0000313" key="4">
    <source>
        <dbReference type="EMBL" id="MCT2583626.1"/>
    </source>
</evidence>
<dbReference type="RefSeq" id="WP_260190983.1">
    <property type="nucleotide sequence ID" value="NZ_JAFFZE010000009.1"/>
</dbReference>
<evidence type="ECO:0000256" key="1">
    <source>
        <dbReference type="SAM" id="MobiDB-lite"/>
    </source>
</evidence>
<comment type="caution">
    <text evidence="4">The sequence shown here is derived from an EMBL/GenBank/DDBJ whole genome shotgun (WGS) entry which is preliminary data.</text>
</comment>
<evidence type="ECO:0000313" key="5">
    <source>
        <dbReference type="Proteomes" id="UP001156441"/>
    </source>
</evidence>
<feature type="compositionally biased region" description="Low complexity" evidence="1">
    <location>
        <begin position="54"/>
        <end position="108"/>
    </location>
</feature>
<feature type="domain" description="DUF4333" evidence="3">
    <location>
        <begin position="144"/>
        <end position="224"/>
    </location>
</feature>
<keyword evidence="2" id="KW-1133">Transmembrane helix</keyword>
<proteinExistence type="predicted"/>
<feature type="transmembrane region" description="Helical" evidence="2">
    <location>
        <begin position="127"/>
        <end position="149"/>
    </location>
</feature>
<keyword evidence="2" id="KW-0812">Transmembrane</keyword>
<keyword evidence="2" id="KW-0472">Membrane</keyword>
<feature type="compositionally biased region" description="Gly residues" evidence="1">
    <location>
        <begin position="41"/>
        <end position="53"/>
    </location>
</feature>
<reference evidence="4 5" key="1">
    <citation type="submission" date="2021-02" db="EMBL/GenBank/DDBJ databases">
        <title>Actinophytocola xerophila sp. nov., isolated from soil of cotton cropping field.</title>
        <authorList>
            <person name="Huang R."/>
            <person name="Chen X."/>
            <person name="Ge X."/>
            <person name="Liu W."/>
        </authorList>
    </citation>
    <scope>NUCLEOTIDE SEQUENCE [LARGE SCALE GENOMIC DNA]</scope>
    <source>
        <strain evidence="4 5">S1-96</strain>
    </source>
</reference>
<accession>A0ABT2J6Z5</accession>
<dbReference type="Proteomes" id="UP001156441">
    <property type="component" value="Unassembled WGS sequence"/>
</dbReference>
<evidence type="ECO:0000256" key="2">
    <source>
        <dbReference type="SAM" id="Phobius"/>
    </source>
</evidence>
<sequence length="234" mass="24725">MTSPYGPPGGNDPQQPWGQQPYGGGPTPGTPSGGFPAQGPQGPGQAPGQGGYGQQQPYGQQPYGQPDPSQQQYGGYGQQPTQQYPGGYGQQQQQQPYGGYGQQPQQQQPGGGYPGAYGQQPQKKGGAWIWVVVVVVVLAVGAFGVLGFITPGFLNKKVFDETALEGDEGVKKILIENYNEPAEEVGDVDCPAEQEVKEGNTFECTVVIREEEMTVKITVVNDDGQYEVSTPAGA</sequence>
<dbReference type="InterPro" id="IPR025637">
    <property type="entry name" value="DUF4333"/>
</dbReference>
<organism evidence="4 5">
    <name type="scientific">Actinophytocola gossypii</name>
    <dbReference type="NCBI Taxonomy" id="2812003"/>
    <lineage>
        <taxon>Bacteria</taxon>
        <taxon>Bacillati</taxon>
        <taxon>Actinomycetota</taxon>
        <taxon>Actinomycetes</taxon>
        <taxon>Pseudonocardiales</taxon>
        <taxon>Pseudonocardiaceae</taxon>
    </lineage>
</organism>
<gene>
    <name evidence="4" type="ORF">JT362_10910</name>
</gene>
<feature type="region of interest" description="Disordered" evidence="1">
    <location>
        <begin position="1"/>
        <end position="119"/>
    </location>
</feature>
<keyword evidence="5" id="KW-1185">Reference proteome</keyword>
<dbReference type="Pfam" id="PF14230">
    <property type="entry name" value="DUF4333"/>
    <property type="match status" value="1"/>
</dbReference>
<protein>
    <submittedName>
        <fullName evidence="4">DUF4333 domain-containing protein</fullName>
    </submittedName>
</protein>
<name>A0ABT2J6Z5_9PSEU</name>